<organism evidence="3 4">
    <name type="scientific">Acidaminobacter hydrogenoformans DSM 2784</name>
    <dbReference type="NCBI Taxonomy" id="1120920"/>
    <lineage>
        <taxon>Bacteria</taxon>
        <taxon>Bacillati</taxon>
        <taxon>Bacillota</taxon>
        <taxon>Clostridia</taxon>
        <taxon>Peptostreptococcales</taxon>
        <taxon>Acidaminobacteraceae</taxon>
        <taxon>Acidaminobacter</taxon>
    </lineage>
</organism>
<dbReference type="Proteomes" id="UP000199208">
    <property type="component" value="Unassembled WGS sequence"/>
</dbReference>
<dbReference type="EMBL" id="FMWL01000001">
    <property type="protein sequence ID" value="SCZ76455.1"/>
    <property type="molecule type" value="Genomic_DNA"/>
</dbReference>
<protein>
    <submittedName>
        <fullName evidence="3">Iron(III) transport system substrate-binding protein</fullName>
    </submittedName>
</protein>
<sequence length="362" mass="40255">MRLKKYTSLLLILMLMFSFAACTKEEPQAEAPAPAPAEQPEAPQLEDKVVIYSTHSEDLLELVATEFTKETGVAVDYINLKGELAERVAAEKSNPQADVMFGGASNLFMDLKAQDAFEPYQATWDASIDPLFKDAEHYWYGTIQTPVILFYNTELVNPEDLPGDWADLADPKYAGQLVFRNALSSSARVMYSALLQQFEQNATLDEGWAFMTAMDQNTKQYFDSGSLMMQAIGRKEASISFSVLNDIMDNKINNNLPIEIVDLESGSPVITDGIAVIKNAPHPEAAKAFVEFAGSAKVQSLLANAFNRMPTQPEALEGAPAWMSEVTFKVMDVDWVDLSAKQSEWMQKWDTEIKSSDKDVKK</sequence>
<keyword evidence="1 2" id="KW-0732">Signal</keyword>
<evidence type="ECO:0000313" key="4">
    <source>
        <dbReference type="Proteomes" id="UP000199208"/>
    </source>
</evidence>
<feature type="chain" id="PRO_5011585400" evidence="2">
    <location>
        <begin position="21"/>
        <end position="362"/>
    </location>
</feature>
<reference evidence="3 4" key="1">
    <citation type="submission" date="2016-10" db="EMBL/GenBank/DDBJ databases">
        <authorList>
            <person name="de Groot N.N."/>
        </authorList>
    </citation>
    <scope>NUCLEOTIDE SEQUENCE [LARGE SCALE GENOMIC DNA]</scope>
    <source>
        <strain evidence="3 4">DSM 2784</strain>
    </source>
</reference>
<dbReference type="InterPro" id="IPR026045">
    <property type="entry name" value="Ferric-bd"/>
</dbReference>
<dbReference type="PANTHER" id="PTHR30006">
    <property type="entry name" value="THIAMINE-BINDING PERIPLASMIC PROTEIN-RELATED"/>
    <property type="match status" value="1"/>
</dbReference>
<evidence type="ECO:0000256" key="1">
    <source>
        <dbReference type="ARBA" id="ARBA00022729"/>
    </source>
</evidence>
<keyword evidence="4" id="KW-1185">Reference proteome</keyword>
<accession>A0A1G5RQU3</accession>
<dbReference type="STRING" id="1120920.SAMN03080599_00247"/>
<dbReference type="OrthoDB" id="179400at2"/>
<dbReference type="PROSITE" id="PS51257">
    <property type="entry name" value="PROKAR_LIPOPROTEIN"/>
    <property type="match status" value="1"/>
</dbReference>
<evidence type="ECO:0000256" key="2">
    <source>
        <dbReference type="SAM" id="SignalP"/>
    </source>
</evidence>
<gene>
    <name evidence="3" type="ORF">SAMN03080599_00247</name>
</gene>
<evidence type="ECO:0000313" key="3">
    <source>
        <dbReference type="EMBL" id="SCZ76455.1"/>
    </source>
</evidence>
<dbReference type="AlphaFoldDB" id="A0A1G5RQU3"/>
<dbReference type="PIRSF" id="PIRSF002825">
    <property type="entry name" value="CfbpA"/>
    <property type="match status" value="1"/>
</dbReference>
<dbReference type="Gene3D" id="3.40.190.10">
    <property type="entry name" value="Periplasmic binding protein-like II"/>
    <property type="match status" value="2"/>
</dbReference>
<dbReference type="RefSeq" id="WP_092589061.1">
    <property type="nucleotide sequence ID" value="NZ_FMWL01000001.1"/>
</dbReference>
<proteinExistence type="predicted"/>
<feature type="signal peptide" evidence="2">
    <location>
        <begin position="1"/>
        <end position="20"/>
    </location>
</feature>
<dbReference type="PANTHER" id="PTHR30006:SF24">
    <property type="entry name" value="SLL0237 PROTEIN"/>
    <property type="match status" value="1"/>
</dbReference>
<name>A0A1G5RQU3_9FIRM</name>
<dbReference type="SUPFAM" id="SSF53850">
    <property type="entry name" value="Periplasmic binding protein-like II"/>
    <property type="match status" value="1"/>
</dbReference>
<dbReference type="Pfam" id="PF13343">
    <property type="entry name" value="SBP_bac_6"/>
    <property type="match status" value="1"/>
</dbReference>